<name>A0A6M3LU76_9ZZZZ</name>
<accession>A0A6M3LU76</accession>
<gene>
    <name evidence="1" type="ORF">MM415B06701_0001</name>
</gene>
<reference evidence="1" key="1">
    <citation type="submission" date="2020-03" db="EMBL/GenBank/DDBJ databases">
        <title>The deep terrestrial virosphere.</title>
        <authorList>
            <person name="Holmfeldt K."/>
            <person name="Nilsson E."/>
            <person name="Simone D."/>
            <person name="Lopez-Fernandez M."/>
            <person name="Wu X."/>
            <person name="de Brujin I."/>
            <person name="Lundin D."/>
            <person name="Andersson A."/>
            <person name="Bertilsson S."/>
            <person name="Dopson M."/>
        </authorList>
    </citation>
    <scope>NUCLEOTIDE SEQUENCE</scope>
    <source>
        <strain evidence="1">MM415B06701</strain>
    </source>
</reference>
<sequence length="90" mass="10334">MTEEIPSGWEFNTADFSVVAAKVGEIGDVLFIRCKEQKELWHEIIRGIEDDKLWPPLYIQGFGRTLEEAIKDANRKAETVGRLIEKEART</sequence>
<organism evidence="1">
    <name type="scientific">viral metagenome</name>
    <dbReference type="NCBI Taxonomy" id="1070528"/>
    <lineage>
        <taxon>unclassified sequences</taxon>
        <taxon>metagenomes</taxon>
        <taxon>organismal metagenomes</taxon>
    </lineage>
</organism>
<dbReference type="AlphaFoldDB" id="A0A6M3LU76"/>
<proteinExistence type="predicted"/>
<protein>
    <submittedName>
        <fullName evidence="1">Uncharacterized protein</fullName>
    </submittedName>
</protein>
<evidence type="ECO:0000313" key="1">
    <source>
        <dbReference type="EMBL" id="QJA97094.1"/>
    </source>
</evidence>
<dbReference type="EMBL" id="MT143462">
    <property type="protein sequence ID" value="QJA97094.1"/>
    <property type="molecule type" value="Genomic_DNA"/>
</dbReference>